<dbReference type="Proteomes" id="UP000284379">
    <property type="component" value="Unassembled WGS sequence"/>
</dbReference>
<evidence type="ECO:0000313" key="1">
    <source>
        <dbReference type="EMBL" id="RHB38662.1"/>
    </source>
</evidence>
<evidence type="ECO:0008006" key="3">
    <source>
        <dbReference type="Google" id="ProtNLM"/>
    </source>
</evidence>
<dbReference type="RefSeq" id="WP_122200770.1">
    <property type="nucleotide sequence ID" value="NZ_CABJFV010000001.1"/>
</dbReference>
<gene>
    <name evidence="1" type="ORF">DW888_02345</name>
</gene>
<protein>
    <recommendedName>
        <fullName evidence="3">ATP-grasp domain-containing protein</fullName>
    </recommendedName>
</protein>
<organism evidence="1 2">
    <name type="scientific">Bacteroides nordii</name>
    <dbReference type="NCBI Taxonomy" id="291645"/>
    <lineage>
        <taxon>Bacteria</taxon>
        <taxon>Pseudomonadati</taxon>
        <taxon>Bacteroidota</taxon>
        <taxon>Bacteroidia</taxon>
        <taxon>Bacteroidales</taxon>
        <taxon>Bacteroidaceae</taxon>
        <taxon>Bacteroides</taxon>
    </lineage>
</organism>
<dbReference type="AlphaFoldDB" id="A0A413VYK9"/>
<name>A0A413VYK9_9BACE</name>
<accession>A0A413VYK9</accession>
<dbReference type="SUPFAM" id="SSF56059">
    <property type="entry name" value="Glutathione synthetase ATP-binding domain-like"/>
    <property type="match status" value="1"/>
</dbReference>
<sequence>MIKRSLYIFNPDHDLALASGDVNYMPPASARQMAADLALLPVWYASPGSAVLAPSAYNLDFLREMQQHLSLPVELMTEPEVASEENLQPMPWGWNPALRKRLQLLGVLESELPALSQLEKLRVLSHRSRAVELLSHLQLDELFCGESFYLTTPEEWQQFVERHSSCLLKAPLSGSGKGLNWCKGVFTPFIAGWCKRVAALQGGVVAEPIYNKVADFAMEFCSDGRGKVVFAGYSVFSTNGSGAYEGNLLLSDEEIEHRFSVYVCKEAFRKLRYRLEEELSACFGLGYSGYLGVDMMICRFPSTEVEYRIHPCVEVNLRMNMGVVAHLIHKKYIASGTTGRFSITYHPVSGEALQIHEEMKAAFPLQIKDGKVVDGYIGLTPVTNKSVYRAWIMCEMTP</sequence>
<comment type="caution">
    <text evidence="1">The sequence shown here is derived from an EMBL/GenBank/DDBJ whole genome shotgun (WGS) entry which is preliminary data.</text>
</comment>
<dbReference type="EMBL" id="QSGO01000001">
    <property type="protein sequence ID" value="RHB38662.1"/>
    <property type="molecule type" value="Genomic_DNA"/>
</dbReference>
<evidence type="ECO:0000313" key="2">
    <source>
        <dbReference type="Proteomes" id="UP000284379"/>
    </source>
</evidence>
<reference evidence="1 2" key="1">
    <citation type="submission" date="2018-08" db="EMBL/GenBank/DDBJ databases">
        <title>A genome reference for cultivated species of the human gut microbiota.</title>
        <authorList>
            <person name="Zou Y."/>
            <person name="Xue W."/>
            <person name="Luo G."/>
        </authorList>
    </citation>
    <scope>NUCLEOTIDE SEQUENCE [LARGE SCALE GENOMIC DNA]</scope>
    <source>
        <strain evidence="1 2">AM40-30BH</strain>
    </source>
</reference>
<proteinExistence type="predicted"/>